<sequence>MSGNSEYLRCRVISTAHLSAEDNALLDEITTREVGNGEWVHYIGGGYLLRLTACTAPVLRLKEAGLSKEARRVIASLMRSDAVEILIFESGAPEAEGFTTYSW</sequence>
<reference evidence="3" key="1">
    <citation type="submission" date="2017-09" db="EMBL/GenBank/DDBJ databases">
        <authorList>
            <person name="Palmer M."/>
            <person name="Steenkamp E.T."/>
            <person name="Coetzee M.P."/>
            <person name="Avontuur J.R."/>
            <person name="Van Zyl E."/>
            <person name="Chan W.-Y."/>
            <person name="Blom J."/>
            <person name="Venter S.N."/>
        </authorList>
    </citation>
    <scope>NUCLEOTIDE SEQUENCE [LARGE SCALE GENOMIC DNA]</scope>
    <source>
        <strain evidence="3">QC88-366</strain>
    </source>
</reference>
<accession>A0A2K1Q542</accession>
<dbReference type="OrthoDB" id="6636466at2"/>
<proteinExistence type="predicted"/>
<protein>
    <recommendedName>
        <fullName evidence="1">DUF5983 domain-containing protein</fullName>
    </recommendedName>
</protein>
<organism evidence="2 3">
    <name type="scientific">Mixta theicola</name>
    <dbReference type="NCBI Taxonomy" id="1458355"/>
    <lineage>
        <taxon>Bacteria</taxon>
        <taxon>Pseudomonadati</taxon>
        <taxon>Pseudomonadota</taxon>
        <taxon>Gammaproteobacteria</taxon>
        <taxon>Enterobacterales</taxon>
        <taxon>Erwiniaceae</taxon>
        <taxon>Mixta</taxon>
    </lineage>
</organism>
<dbReference type="RefSeq" id="WP_103061275.1">
    <property type="nucleotide sequence ID" value="NZ_BSOF01000012.1"/>
</dbReference>
<name>A0A2K1Q542_9GAMM</name>
<gene>
    <name evidence="2" type="ORF">COO59_19045</name>
</gene>
<comment type="caution">
    <text evidence="2">The sequence shown here is derived from an EMBL/GenBank/DDBJ whole genome shotgun (WGS) entry which is preliminary data.</text>
</comment>
<dbReference type="InterPro" id="IPR046025">
    <property type="entry name" value="DUF5983"/>
</dbReference>
<evidence type="ECO:0000259" key="1">
    <source>
        <dbReference type="Pfam" id="PF19419"/>
    </source>
</evidence>
<evidence type="ECO:0000313" key="2">
    <source>
        <dbReference type="EMBL" id="PNS10162.1"/>
    </source>
</evidence>
<dbReference type="Proteomes" id="UP000236345">
    <property type="component" value="Unassembled WGS sequence"/>
</dbReference>
<dbReference type="Pfam" id="PF19419">
    <property type="entry name" value="DUF5983"/>
    <property type="match status" value="1"/>
</dbReference>
<keyword evidence="3" id="KW-1185">Reference proteome</keyword>
<dbReference type="EMBL" id="NWUO01000021">
    <property type="protein sequence ID" value="PNS10162.1"/>
    <property type="molecule type" value="Genomic_DNA"/>
</dbReference>
<evidence type="ECO:0000313" key="3">
    <source>
        <dbReference type="Proteomes" id="UP000236345"/>
    </source>
</evidence>
<feature type="domain" description="DUF5983" evidence="1">
    <location>
        <begin position="11"/>
        <end position="103"/>
    </location>
</feature>
<dbReference type="AlphaFoldDB" id="A0A2K1Q542"/>